<dbReference type="SUPFAM" id="SSF102114">
    <property type="entry name" value="Radical SAM enzymes"/>
    <property type="match status" value="1"/>
</dbReference>
<evidence type="ECO:0000259" key="2">
    <source>
        <dbReference type="Pfam" id="PF17820"/>
    </source>
</evidence>
<dbReference type="Pfam" id="PF17820">
    <property type="entry name" value="PDZ_6"/>
    <property type="match status" value="1"/>
</dbReference>
<feature type="domain" description="Putative radical SAM N-terminal" evidence="3">
    <location>
        <begin position="71"/>
        <end position="221"/>
    </location>
</feature>
<dbReference type="InterPro" id="IPR036034">
    <property type="entry name" value="PDZ_sf"/>
</dbReference>
<evidence type="ECO:0000313" key="7">
    <source>
        <dbReference type="Proteomes" id="UP000284543"/>
    </source>
</evidence>
<evidence type="ECO:0000313" key="6">
    <source>
        <dbReference type="Proteomes" id="UP000283975"/>
    </source>
</evidence>
<protein>
    <submittedName>
        <fullName evidence="5">DUF512 domain-containing protein</fullName>
    </submittedName>
</protein>
<proteinExistence type="predicted"/>
<name>A0A414AVV1_9FIRM</name>
<sequence>MKTKKNEHVIKEVYPGSIAQEMEIEPGDILLSINHEVIEDVFDYRYLIKDEYIEVVIRKPDGEEWLLEIDKEYDDDLGVEFENGLMSDYRSCSNKCIFCFIDQMPPGMRETLYFKDDDSRLSFLQGNYITLTNMKERDIERIIRMQLAPINISVQTTNPQLRCKMLNNRFAGDKLKYLQMLYDGHVEMNGQVVCCKNVNDGAELERTIRDLSRYLPFLRSVSVVPAGITKFREGLFPIELYTKEEAGAVIDMVESRQQEFYEQYGLHFIHASDEWYIIAGRDFPEEERYDGYIQLENGVGMMRMFINEFNEALEDVISKKEYEELAGTVSRTLTIATGKLTYPTICGFAGKLMDAFPHLTVHVYAIRNDFFGETITVSGLITGQDLIGQLKERQAAGEDLGEVLQIPSNMLRVGEQVFLDDLTVRDVERELGMKVVAVESGGREFIDAILDPEYRMERRNDNFVYIQAYDRK</sequence>
<dbReference type="InterPro" id="IPR007549">
    <property type="entry name" value="DUF512"/>
</dbReference>
<dbReference type="InterPro" id="IPR041489">
    <property type="entry name" value="PDZ_6"/>
</dbReference>
<dbReference type="EMBL" id="QSHZ01000011">
    <property type="protein sequence ID" value="RHC55918.1"/>
    <property type="molecule type" value="Genomic_DNA"/>
</dbReference>
<dbReference type="KEGG" id="cbol:CGC65_10055"/>
<feature type="domain" description="PDZ" evidence="2">
    <location>
        <begin position="9"/>
        <end position="58"/>
    </location>
</feature>
<comment type="caution">
    <text evidence="5">The sequence shown here is derived from an EMBL/GenBank/DDBJ whole genome shotgun (WGS) entry which is preliminary data.</text>
</comment>
<dbReference type="AlphaFoldDB" id="A0A414AVV1"/>
<dbReference type="InterPro" id="IPR058240">
    <property type="entry name" value="rSAM_sf"/>
</dbReference>
<gene>
    <name evidence="5" type="ORF">DW839_12115</name>
    <name evidence="4" type="ORF">DWW02_18725</name>
</gene>
<evidence type="ECO:0000313" key="5">
    <source>
        <dbReference type="EMBL" id="RHC55918.1"/>
    </source>
</evidence>
<dbReference type="Proteomes" id="UP000284543">
    <property type="component" value="Unassembled WGS sequence"/>
</dbReference>
<accession>A0A414AVV1</accession>
<dbReference type="Pfam" id="PF04459">
    <property type="entry name" value="DUF512"/>
    <property type="match status" value="1"/>
</dbReference>
<reference evidence="6 7" key="1">
    <citation type="submission" date="2018-08" db="EMBL/GenBank/DDBJ databases">
        <title>A genome reference for cultivated species of the human gut microbiota.</title>
        <authorList>
            <person name="Zou Y."/>
            <person name="Xue W."/>
            <person name="Luo G."/>
        </authorList>
    </citation>
    <scope>NUCLEOTIDE SEQUENCE [LARGE SCALE GENOMIC DNA]</scope>
    <source>
        <strain evidence="4 7">AF14-18</strain>
        <strain evidence="5 6">AM35-14</strain>
    </source>
</reference>
<dbReference type="InterPro" id="IPR045375">
    <property type="entry name" value="Put_radical_SAM-like_N"/>
</dbReference>
<evidence type="ECO:0000259" key="1">
    <source>
        <dbReference type="Pfam" id="PF04459"/>
    </source>
</evidence>
<dbReference type="RefSeq" id="WP_002569516.1">
    <property type="nucleotide sequence ID" value="NZ_CABKUK010000008.1"/>
</dbReference>
<dbReference type="Proteomes" id="UP000283975">
    <property type="component" value="Unassembled WGS sequence"/>
</dbReference>
<dbReference type="SUPFAM" id="SSF50156">
    <property type="entry name" value="PDZ domain-like"/>
    <property type="match status" value="1"/>
</dbReference>
<dbReference type="Pfam" id="PF19238">
    <property type="entry name" value="Radical_SAM_2"/>
    <property type="match status" value="1"/>
</dbReference>
<evidence type="ECO:0000259" key="3">
    <source>
        <dbReference type="Pfam" id="PF19238"/>
    </source>
</evidence>
<organism evidence="5 6">
    <name type="scientific">Enterocloster bolteae</name>
    <dbReference type="NCBI Taxonomy" id="208479"/>
    <lineage>
        <taxon>Bacteria</taxon>
        <taxon>Bacillati</taxon>
        <taxon>Bacillota</taxon>
        <taxon>Clostridia</taxon>
        <taxon>Lachnospirales</taxon>
        <taxon>Lachnospiraceae</taxon>
        <taxon>Enterocloster</taxon>
    </lineage>
</organism>
<dbReference type="Gene3D" id="2.30.42.10">
    <property type="match status" value="1"/>
</dbReference>
<evidence type="ECO:0000313" key="4">
    <source>
        <dbReference type="EMBL" id="RGV74032.1"/>
    </source>
</evidence>
<dbReference type="EMBL" id="QRZM01000008">
    <property type="protein sequence ID" value="RGV74032.1"/>
    <property type="molecule type" value="Genomic_DNA"/>
</dbReference>
<feature type="domain" description="DUF512" evidence="1">
    <location>
        <begin position="224"/>
        <end position="439"/>
    </location>
</feature>